<dbReference type="SUPFAM" id="SSF64356">
    <property type="entry name" value="SNARE-like"/>
    <property type="match status" value="1"/>
</dbReference>
<dbReference type="OMA" id="RPAAIFM"/>
<dbReference type="GO" id="GO:0006886">
    <property type="term" value="P:intracellular protein transport"/>
    <property type="evidence" value="ECO:0007669"/>
    <property type="project" value="UniProtKB-UniRule"/>
</dbReference>
<keyword evidence="3 5" id="KW-0653">Protein transport</keyword>
<reference evidence="7" key="1">
    <citation type="submission" date="2013-12" db="EMBL/GenBank/DDBJ databases">
        <authorList>
            <person name="Omoto C.K."/>
            <person name="Sibley D."/>
            <person name="Venepally P."/>
            <person name="Hadjithomas M."/>
            <person name="Karamycheva S."/>
            <person name="Brunk B."/>
            <person name="Roos D."/>
            <person name="Caler E."/>
            <person name="Lorenzi H."/>
        </authorList>
    </citation>
    <scope>NUCLEOTIDE SEQUENCE</scope>
</reference>
<feature type="domain" description="MHD" evidence="6">
    <location>
        <begin position="267"/>
        <end position="543"/>
    </location>
</feature>
<dbReference type="OrthoDB" id="10259133at2759"/>
<dbReference type="eggNOG" id="KOG0937">
    <property type="taxonomic scope" value="Eukaryota"/>
</dbReference>
<dbReference type="InterPro" id="IPR001392">
    <property type="entry name" value="Clathrin_mu"/>
</dbReference>
<proteinExistence type="inferred from homology"/>
<keyword evidence="2 5" id="KW-0813">Transport</keyword>
<sequence length="543" mass="58421">MIDSLFVIGPRGDAILQRTFRKRHIKNIGELLLKYIRRLGPSGGPVLNITECDTTFTYLKRSGLYFVLSMGNVAVPLSVCVDLLEGLVMMIKDVCGVLNEDNLRRNFLLLNEIVDEMFDYGIPVVQNTQQLTSSLCCQAISGGVQSAGLSSGDVVSRISDAAGFALTTFADHVSSITSKSLSVANQLGSQGSSLGSGVLGRSGSSLGGSATVGGNALGRCQSGSGGQMEGITGFGNVNFGKGATGGGPGPRTVPSNASQIPINKQGSAVLFIDIIDRLNAEVRATDGFVIRSSLDGTIMVKSYLSTPLKLKMGLNEDMFIDNEFYYQPPRRVRPEECTVVLDDCVFDECVDPEGLSEQSALVFTPPQGEFLLMKYRAQKYVLPFLLTASCTVLAPDRVEVVGRITQQSPGSHAIGMNGAISVAMDTPVYATVTNVALLNPTADKKQKVCIDKKRVVWNTRQAIDFSHDLGFSAKLTFSAHNTPAPLLAALRRNDLNTLHQYLCPFVVSFELPMHSSSRLQVRKFVSPLCFPPRCALLTPCINS</sequence>
<dbReference type="PANTHER" id="PTHR10529">
    <property type="entry name" value="AP COMPLEX SUBUNIT MU"/>
    <property type="match status" value="1"/>
</dbReference>
<dbReference type="Gene3D" id="2.60.40.1170">
    <property type="entry name" value="Mu homology domain, subdomain B"/>
    <property type="match status" value="2"/>
</dbReference>
<dbReference type="Proteomes" id="UP000019763">
    <property type="component" value="Unassembled WGS sequence"/>
</dbReference>
<dbReference type="GeneID" id="22911086"/>
<dbReference type="GO" id="GO:0016192">
    <property type="term" value="P:vesicle-mediated transport"/>
    <property type="evidence" value="ECO:0007669"/>
    <property type="project" value="InterPro"/>
</dbReference>
<comment type="caution">
    <text evidence="7">The sequence shown here is derived from an EMBL/GenBank/DDBJ whole genome shotgun (WGS) entry which is preliminary data.</text>
</comment>
<dbReference type="InterPro" id="IPR011012">
    <property type="entry name" value="Longin-like_dom_sf"/>
</dbReference>
<gene>
    <name evidence="7" type="ORF">GNI_023640</name>
</gene>
<dbReference type="Gene3D" id="3.30.450.60">
    <property type="match status" value="1"/>
</dbReference>
<evidence type="ECO:0000313" key="7">
    <source>
        <dbReference type="EMBL" id="EZG79939.1"/>
    </source>
</evidence>
<evidence type="ECO:0000256" key="5">
    <source>
        <dbReference type="PIRNR" id="PIRNR005992"/>
    </source>
</evidence>
<dbReference type="EMBL" id="AFNH02000175">
    <property type="protein sequence ID" value="EZG79939.1"/>
    <property type="molecule type" value="Genomic_DNA"/>
</dbReference>
<comment type="subcellular location">
    <subcellularLocation>
        <location evidence="1">Endomembrane system</location>
    </subcellularLocation>
</comment>
<keyword evidence="8" id="KW-1185">Reference proteome</keyword>
<evidence type="ECO:0000256" key="3">
    <source>
        <dbReference type="ARBA" id="ARBA00022927"/>
    </source>
</evidence>
<dbReference type="Pfam" id="PF00928">
    <property type="entry name" value="Adap_comp_sub"/>
    <property type="match status" value="1"/>
</dbReference>
<name>A0A023BBU0_GRENI</name>
<accession>A0A023BBU0</accession>
<organism evidence="7 8">
    <name type="scientific">Gregarina niphandrodes</name>
    <name type="common">Septate eugregarine</name>
    <dbReference type="NCBI Taxonomy" id="110365"/>
    <lineage>
        <taxon>Eukaryota</taxon>
        <taxon>Sar</taxon>
        <taxon>Alveolata</taxon>
        <taxon>Apicomplexa</taxon>
        <taxon>Conoidasida</taxon>
        <taxon>Gregarinasina</taxon>
        <taxon>Eugregarinorida</taxon>
        <taxon>Gregarinidae</taxon>
        <taxon>Gregarina</taxon>
    </lineage>
</organism>
<keyword evidence="4" id="KW-0472">Membrane</keyword>
<dbReference type="AlphaFoldDB" id="A0A023BBU0"/>
<dbReference type="PROSITE" id="PS51072">
    <property type="entry name" value="MHD"/>
    <property type="match status" value="1"/>
</dbReference>
<dbReference type="GO" id="GO:0012505">
    <property type="term" value="C:endomembrane system"/>
    <property type="evidence" value="ECO:0007669"/>
    <property type="project" value="UniProtKB-SubCell"/>
</dbReference>
<protein>
    <submittedName>
        <fullName evidence="7">Adaptor complexes medium subunit family protein</fullName>
    </submittedName>
</protein>
<evidence type="ECO:0000259" key="6">
    <source>
        <dbReference type="PROSITE" id="PS51072"/>
    </source>
</evidence>
<dbReference type="InterPro" id="IPR028565">
    <property type="entry name" value="MHD"/>
</dbReference>
<dbReference type="SUPFAM" id="SSF49447">
    <property type="entry name" value="Second domain of Mu2 adaptin subunit (ap50) of ap2 adaptor"/>
    <property type="match status" value="1"/>
</dbReference>
<evidence type="ECO:0000256" key="4">
    <source>
        <dbReference type="ARBA" id="ARBA00023136"/>
    </source>
</evidence>
<dbReference type="GO" id="GO:0030131">
    <property type="term" value="C:clathrin adaptor complex"/>
    <property type="evidence" value="ECO:0007669"/>
    <property type="project" value="UniProtKB-UniRule"/>
</dbReference>
<evidence type="ECO:0000256" key="2">
    <source>
        <dbReference type="ARBA" id="ARBA00022448"/>
    </source>
</evidence>
<dbReference type="RefSeq" id="XP_011134358.1">
    <property type="nucleotide sequence ID" value="XM_011136056.1"/>
</dbReference>
<comment type="similarity">
    <text evidence="5">Belongs to the adaptor complexes medium subunit family.</text>
</comment>
<dbReference type="VEuPathDB" id="CryptoDB:GNI_023640"/>
<dbReference type="InterPro" id="IPR036168">
    <property type="entry name" value="AP2_Mu_C_sf"/>
</dbReference>
<dbReference type="InterPro" id="IPR050431">
    <property type="entry name" value="Adaptor_comp_med_subunit"/>
</dbReference>
<dbReference type="PIRSF" id="PIRSF005992">
    <property type="entry name" value="Clathrin_mu"/>
    <property type="match status" value="1"/>
</dbReference>
<evidence type="ECO:0000256" key="1">
    <source>
        <dbReference type="ARBA" id="ARBA00004308"/>
    </source>
</evidence>
<evidence type="ECO:0000313" key="8">
    <source>
        <dbReference type="Proteomes" id="UP000019763"/>
    </source>
</evidence>